<dbReference type="EMBL" id="JAPWTJ010002526">
    <property type="protein sequence ID" value="KAJ8965803.1"/>
    <property type="molecule type" value="Genomic_DNA"/>
</dbReference>
<evidence type="ECO:0000313" key="2">
    <source>
        <dbReference type="Proteomes" id="UP001162164"/>
    </source>
</evidence>
<name>A0ABQ9IU75_9CUCU</name>
<gene>
    <name evidence="1" type="ORF">NQ317_019951</name>
</gene>
<dbReference type="PANTHER" id="PTHR46644">
    <property type="entry name" value="DNA REPAIR PROTEIN XRCC2"/>
    <property type="match status" value="1"/>
</dbReference>
<proteinExistence type="predicted"/>
<reference evidence="1" key="1">
    <citation type="journal article" date="2023" name="Insect Mol. Biol.">
        <title>Genome sequencing provides insights into the evolution of gene families encoding plant cell wall-degrading enzymes in longhorned beetles.</title>
        <authorList>
            <person name="Shin N.R."/>
            <person name="Okamura Y."/>
            <person name="Kirsch R."/>
            <person name="Pauchet Y."/>
        </authorList>
    </citation>
    <scope>NUCLEOTIDE SEQUENCE</scope>
    <source>
        <strain evidence="1">MMC_N1</strain>
    </source>
</reference>
<organism evidence="1 2">
    <name type="scientific">Molorchus minor</name>
    <dbReference type="NCBI Taxonomy" id="1323400"/>
    <lineage>
        <taxon>Eukaryota</taxon>
        <taxon>Metazoa</taxon>
        <taxon>Ecdysozoa</taxon>
        <taxon>Arthropoda</taxon>
        <taxon>Hexapoda</taxon>
        <taxon>Insecta</taxon>
        <taxon>Pterygota</taxon>
        <taxon>Neoptera</taxon>
        <taxon>Endopterygota</taxon>
        <taxon>Coleoptera</taxon>
        <taxon>Polyphaga</taxon>
        <taxon>Cucujiformia</taxon>
        <taxon>Chrysomeloidea</taxon>
        <taxon>Cerambycidae</taxon>
        <taxon>Lamiinae</taxon>
        <taxon>Monochamini</taxon>
        <taxon>Molorchus</taxon>
    </lineage>
</organism>
<sequence>MENKIESGVQLFSRVTRKTCLEGINPHLLPEGKPCPNQIIEIIGDDSQVDKTNLLIDFIVRCILPVDCNREWKGSTAILVNTEFQINLFKIIKVIENLLQKNQISKPKKHIIKSALKNLIIFNCFNLEELEVTFHKIEKTIHHNENVSLVLIDNIATQFWISKFTDNRLSYYQHSLRIFGLIHDIIKSLQVVLIFARNENANNKRFSKEVDFRIEIVNGRNDFNAVVTNYENQSKICVPIKLEPFLEFINVSNS</sequence>
<dbReference type="PANTHER" id="PTHR46644:SF2">
    <property type="entry name" value="DNA REPAIR PROTEIN XRCC2"/>
    <property type="match status" value="1"/>
</dbReference>
<dbReference type="Gene3D" id="3.40.50.300">
    <property type="entry name" value="P-loop containing nucleotide triphosphate hydrolases"/>
    <property type="match status" value="1"/>
</dbReference>
<evidence type="ECO:0000313" key="1">
    <source>
        <dbReference type="EMBL" id="KAJ8965803.1"/>
    </source>
</evidence>
<dbReference type="InterPro" id="IPR027417">
    <property type="entry name" value="P-loop_NTPase"/>
</dbReference>
<dbReference type="Proteomes" id="UP001162164">
    <property type="component" value="Unassembled WGS sequence"/>
</dbReference>
<comment type="caution">
    <text evidence="1">The sequence shown here is derived from an EMBL/GenBank/DDBJ whole genome shotgun (WGS) entry which is preliminary data.</text>
</comment>
<dbReference type="SUPFAM" id="SSF52540">
    <property type="entry name" value="P-loop containing nucleoside triphosphate hydrolases"/>
    <property type="match status" value="1"/>
</dbReference>
<dbReference type="InterPro" id="IPR030547">
    <property type="entry name" value="XRCC2"/>
</dbReference>
<accession>A0ABQ9IU75</accession>
<protein>
    <recommendedName>
        <fullName evidence="3">DNA recombination and repair protein Rad51-like C-terminal domain-containing protein</fullName>
    </recommendedName>
</protein>
<evidence type="ECO:0008006" key="3">
    <source>
        <dbReference type="Google" id="ProtNLM"/>
    </source>
</evidence>
<keyword evidence="2" id="KW-1185">Reference proteome</keyword>